<comment type="caution">
    <text evidence="1">The sequence shown here is derived from an EMBL/GenBank/DDBJ whole genome shotgun (WGS) entry which is preliminary data.</text>
</comment>
<dbReference type="EMBL" id="JAAOIW010000002">
    <property type="protein sequence ID" value="NHN29438.1"/>
    <property type="molecule type" value="Genomic_DNA"/>
</dbReference>
<evidence type="ECO:0000313" key="2">
    <source>
        <dbReference type="Proteomes" id="UP001165962"/>
    </source>
</evidence>
<reference evidence="1" key="1">
    <citation type="submission" date="2020-03" db="EMBL/GenBank/DDBJ databases">
        <title>Draft sequencing of Paenibacilllus sp. S3N08.</title>
        <authorList>
            <person name="Kim D.-U."/>
        </authorList>
    </citation>
    <scope>NUCLEOTIDE SEQUENCE</scope>
    <source>
        <strain evidence="1">S3N08</strain>
    </source>
</reference>
<accession>A0ABX0J0E5</accession>
<keyword evidence="2" id="KW-1185">Reference proteome</keyword>
<gene>
    <name evidence="1" type="ORF">G9U52_06285</name>
</gene>
<dbReference type="Proteomes" id="UP001165962">
    <property type="component" value="Unassembled WGS sequence"/>
</dbReference>
<evidence type="ECO:0000313" key="1">
    <source>
        <dbReference type="EMBL" id="NHN29438.1"/>
    </source>
</evidence>
<proteinExistence type="predicted"/>
<name>A0ABX0J0E5_9BACL</name>
<protein>
    <submittedName>
        <fullName evidence="1">Uncharacterized protein</fullName>
    </submittedName>
</protein>
<organism evidence="1 2">
    <name type="scientific">Paenibacillus agricola</name>
    <dbReference type="NCBI Taxonomy" id="2716264"/>
    <lineage>
        <taxon>Bacteria</taxon>
        <taxon>Bacillati</taxon>
        <taxon>Bacillota</taxon>
        <taxon>Bacilli</taxon>
        <taxon>Bacillales</taxon>
        <taxon>Paenibacillaceae</taxon>
        <taxon>Paenibacillus</taxon>
    </lineage>
</organism>
<dbReference type="RefSeq" id="WP_166147406.1">
    <property type="nucleotide sequence ID" value="NZ_JAAOIW010000002.1"/>
</dbReference>
<sequence>MKEAIVIDLDGFMTDVTLVADEVTGVFPIYAIAEPNEEGQAVEPVLVGYRIAIRPPEGLYKLKFDLDSETWGEGLTQEELDAIQNTLQPETQDQKIVRLESELAETNDKLANTEISNLDTMDALFDVYITVLDIQATMAGGEPS</sequence>